<evidence type="ECO:0000313" key="2">
    <source>
        <dbReference type="Proteomes" id="UP000823928"/>
    </source>
</evidence>
<dbReference type="AlphaFoldDB" id="A0A9D1JNH8"/>
<organism evidence="1 2">
    <name type="scientific">Candidatus Scatousia excrementigallinarum</name>
    <dbReference type="NCBI Taxonomy" id="2840935"/>
    <lineage>
        <taxon>Bacteria</taxon>
        <taxon>Candidatus Scatousia</taxon>
    </lineage>
</organism>
<dbReference type="EMBL" id="DVIU01000211">
    <property type="protein sequence ID" value="HIS37067.1"/>
    <property type="molecule type" value="Genomic_DNA"/>
</dbReference>
<name>A0A9D1JNH8_9BACT</name>
<proteinExistence type="predicted"/>
<gene>
    <name evidence="1" type="ORF">IAC10_10645</name>
</gene>
<reference evidence="1" key="2">
    <citation type="journal article" date="2021" name="PeerJ">
        <title>Extensive microbial diversity within the chicken gut microbiome revealed by metagenomics and culture.</title>
        <authorList>
            <person name="Gilroy R."/>
            <person name="Ravi A."/>
            <person name="Getino M."/>
            <person name="Pursley I."/>
            <person name="Horton D.L."/>
            <person name="Alikhan N.F."/>
            <person name="Baker D."/>
            <person name="Gharbi K."/>
            <person name="Hall N."/>
            <person name="Watson M."/>
            <person name="Adriaenssens E.M."/>
            <person name="Foster-Nyarko E."/>
            <person name="Jarju S."/>
            <person name="Secka A."/>
            <person name="Antonio M."/>
            <person name="Oren A."/>
            <person name="Chaudhuri R.R."/>
            <person name="La Ragione R."/>
            <person name="Hildebrand F."/>
            <person name="Pallen M.J."/>
        </authorList>
    </citation>
    <scope>NUCLEOTIDE SEQUENCE</scope>
    <source>
        <strain evidence="1">6276</strain>
    </source>
</reference>
<evidence type="ECO:0000313" key="1">
    <source>
        <dbReference type="EMBL" id="HIS37067.1"/>
    </source>
</evidence>
<sequence>MIQKTPLIKTTFTIPSRQGKDIYSPVQNLIVKNKFAGMINGDKLELSTYNRNHAEDMLNVLSKLKAKFKMNTVSE</sequence>
<dbReference type="Proteomes" id="UP000823928">
    <property type="component" value="Unassembled WGS sequence"/>
</dbReference>
<reference evidence="1" key="1">
    <citation type="submission" date="2020-10" db="EMBL/GenBank/DDBJ databases">
        <authorList>
            <person name="Gilroy R."/>
        </authorList>
    </citation>
    <scope>NUCLEOTIDE SEQUENCE</scope>
    <source>
        <strain evidence="1">6276</strain>
    </source>
</reference>
<comment type="caution">
    <text evidence="1">The sequence shown here is derived from an EMBL/GenBank/DDBJ whole genome shotgun (WGS) entry which is preliminary data.</text>
</comment>
<accession>A0A9D1JNH8</accession>
<protein>
    <submittedName>
        <fullName evidence="1">Uncharacterized protein</fullName>
    </submittedName>
</protein>